<proteinExistence type="predicted"/>
<protein>
    <submittedName>
        <fullName evidence="2">Thioredoxin</fullName>
    </submittedName>
</protein>
<keyword evidence="1" id="KW-1133">Transmembrane helix</keyword>
<evidence type="ECO:0000313" key="3">
    <source>
        <dbReference type="Proteomes" id="UP000237271"/>
    </source>
</evidence>
<sequence>MAATICIGGFCIPVYALLPFALMILQGFWNWFRKNVLGHDDGKIPENARLFGYMQYCMHSSC</sequence>
<comment type="caution">
    <text evidence="2">The sequence shown here is derived from an EMBL/GenBank/DDBJ whole genome shotgun (WGS) entry which is preliminary data.</text>
</comment>
<gene>
    <name evidence="2" type="ORF">PHPALM_6508</name>
</gene>
<organism evidence="2 3">
    <name type="scientific">Phytophthora palmivora</name>
    <dbReference type="NCBI Taxonomy" id="4796"/>
    <lineage>
        <taxon>Eukaryota</taxon>
        <taxon>Sar</taxon>
        <taxon>Stramenopiles</taxon>
        <taxon>Oomycota</taxon>
        <taxon>Peronosporomycetes</taxon>
        <taxon>Peronosporales</taxon>
        <taxon>Peronosporaceae</taxon>
        <taxon>Phytophthora</taxon>
    </lineage>
</organism>
<name>A0A2P4YEN9_9STRA</name>
<dbReference type="OrthoDB" id="2121326at2759"/>
<keyword evidence="3" id="KW-1185">Reference proteome</keyword>
<reference evidence="2 3" key="1">
    <citation type="journal article" date="2017" name="Genome Biol. Evol.">
        <title>Phytophthora megakarya and P. palmivora, closely related causal agents of cacao black pod rot, underwent increases in genome sizes and gene numbers by different mechanisms.</title>
        <authorList>
            <person name="Ali S.S."/>
            <person name="Shao J."/>
            <person name="Lary D.J."/>
            <person name="Kronmiller B."/>
            <person name="Shen D."/>
            <person name="Strem M.D."/>
            <person name="Amoako-Attah I."/>
            <person name="Akrofi A.Y."/>
            <person name="Begoude B.A."/>
            <person name="Ten Hoopen G.M."/>
            <person name="Coulibaly K."/>
            <person name="Kebe B.I."/>
            <person name="Melnick R.L."/>
            <person name="Guiltinan M.J."/>
            <person name="Tyler B.M."/>
            <person name="Meinhardt L.W."/>
            <person name="Bailey B.A."/>
        </authorList>
    </citation>
    <scope>NUCLEOTIDE SEQUENCE [LARGE SCALE GENOMIC DNA]</scope>
    <source>
        <strain evidence="3">sbr112.9</strain>
    </source>
</reference>
<evidence type="ECO:0000256" key="1">
    <source>
        <dbReference type="SAM" id="Phobius"/>
    </source>
</evidence>
<dbReference type="EMBL" id="NCKW01003484">
    <property type="protein sequence ID" value="POM76266.1"/>
    <property type="molecule type" value="Genomic_DNA"/>
</dbReference>
<accession>A0A2P4YEN9</accession>
<feature type="transmembrane region" description="Helical" evidence="1">
    <location>
        <begin position="7"/>
        <end position="29"/>
    </location>
</feature>
<keyword evidence="1" id="KW-0812">Transmembrane</keyword>
<dbReference type="Proteomes" id="UP000237271">
    <property type="component" value="Unassembled WGS sequence"/>
</dbReference>
<keyword evidence="1" id="KW-0472">Membrane</keyword>
<evidence type="ECO:0000313" key="2">
    <source>
        <dbReference type="EMBL" id="POM76266.1"/>
    </source>
</evidence>
<dbReference type="AlphaFoldDB" id="A0A2P4YEN9"/>